<comment type="caution">
    <text evidence="1">The sequence shown here is derived from an EMBL/GenBank/DDBJ whole genome shotgun (WGS) entry which is preliminary data.</text>
</comment>
<evidence type="ECO:0000313" key="2">
    <source>
        <dbReference type="Proteomes" id="UP001631993"/>
    </source>
</evidence>
<organism evidence="1 2">
    <name type="scientific">Streptomyces galilaeus</name>
    <dbReference type="NCBI Taxonomy" id="33899"/>
    <lineage>
        <taxon>Bacteria</taxon>
        <taxon>Bacillati</taxon>
        <taxon>Actinomycetota</taxon>
        <taxon>Actinomycetes</taxon>
        <taxon>Kitasatosporales</taxon>
        <taxon>Streptomycetaceae</taxon>
        <taxon>Streptomyces</taxon>
    </lineage>
</organism>
<evidence type="ECO:0000313" key="1">
    <source>
        <dbReference type="EMBL" id="MFM9651783.1"/>
    </source>
</evidence>
<accession>A0ABW9ITJ1</accession>
<protein>
    <submittedName>
        <fullName evidence="1">Uncharacterized protein</fullName>
    </submittedName>
</protein>
<proteinExistence type="predicted"/>
<gene>
    <name evidence="1" type="ORF">ACKI1S_37235</name>
</gene>
<name>A0ABW9ITJ1_STRGJ</name>
<dbReference type="RefSeq" id="WP_409085408.1">
    <property type="nucleotide sequence ID" value="NZ_JBJVMW010000027.1"/>
</dbReference>
<reference evidence="1 2" key="1">
    <citation type="submission" date="2024-12" db="EMBL/GenBank/DDBJ databases">
        <title>Forecasting of Potato common scab and diversities of Pathogenic streptomyces spp. in china.</title>
        <authorList>
            <person name="Handique U."/>
            <person name="Wu J."/>
        </authorList>
    </citation>
    <scope>NUCLEOTIDE SEQUENCE [LARGE SCALE GENOMIC DNA]</scope>
    <source>
        <strain evidence="1 2">ZRIMU1585</strain>
    </source>
</reference>
<keyword evidence="2" id="KW-1185">Reference proteome</keyword>
<sequence>MELQLGRVLELGDSYGRPTATPWTPQQTETYETAWQHWRDLALEVQAAVTQHATEQDKPRFGVEAAVRTKARHPDPVAAWKHAGPGQDCAVAADRIVAAR</sequence>
<dbReference type="Proteomes" id="UP001631993">
    <property type="component" value="Unassembled WGS sequence"/>
</dbReference>
<dbReference type="EMBL" id="JBJVNE010000023">
    <property type="protein sequence ID" value="MFM9651783.1"/>
    <property type="molecule type" value="Genomic_DNA"/>
</dbReference>